<evidence type="ECO:0000313" key="2">
    <source>
        <dbReference type="Proteomes" id="UP000824025"/>
    </source>
</evidence>
<protein>
    <submittedName>
        <fullName evidence="1">Uncharacterized protein</fullName>
    </submittedName>
</protein>
<dbReference type="EMBL" id="DXCF01000012">
    <property type="protein sequence ID" value="HIZ09287.1"/>
    <property type="molecule type" value="Genomic_DNA"/>
</dbReference>
<organism evidence="1 2">
    <name type="scientific">Candidatus Borkfalkia avicola</name>
    <dbReference type="NCBI Taxonomy" id="2838503"/>
    <lineage>
        <taxon>Bacteria</taxon>
        <taxon>Bacillati</taxon>
        <taxon>Bacillota</taxon>
        <taxon>Clostridia</taxon>
        <taxon>Christensenellales</taxon>
        <taxon>Christensenellaceae</taxon>
        <taxon>Candidatus Borkfalkia</taxon>
    </lineage>
</organism>
<reference evidence="1" key="2">
    <citation type="submission" date="2021-04" db="EMBL/GenBank/DDBJ databases">
        <authorList>
            <person name="Gilroy R."/>
        </authorList>
    </citation>
    <scope>NUCLEOTIDE SEQUENCE</scope>
    <source>
        <strain evidence="1">CHK192-19661</strain>
    </source>
</reference>
<gene>
    <name evidence="1" type="ORF">H9726_02245</name>
</gene>
<comment type="caution">
    <text evidence="1">The sequence shown here is derived from an EMBL/GenBank/DDBJ whole genome shotgun (WGS) entry which is preliminary data.</text>
</comment>
<dbReference type="AlphaFoldDB" id="A0A9D2D601"/>
<accession>A0A9D2D601</accession>
<reference evidence="1" key="1">
    <citation type="journal article" date="2021" name="PeerJ">
        <title>Extensive microbial diversity within the chicken gut microbiome revealed by metagenomics and culture.</title>
        <authorList>
            <person name="Gilroy R."/>
            <person name="Ravi A."/>
            <person name="Getino M."/>
            <person name="Pursley I."/>
            <person name="Horton D.L."/>
            <person name="Alikhan N.F."/>
            <person name="Baker D."/>
            <person name="Gharbi K."/>
            <person name="Hall N."/>
            <person name="Watson M."/>
            <person name="Adriaenssens E.M."/>
            <person name="Foster-Nyarko E."/>
            <person name="Jarju S."/>
            <person name="Secka A."/>
            <person name="Antonio M."/>
            <person name="Oren A."/>
            <person name="Chaudhuri R.R."/>
            <person name="La Ragione R."/>
            <person name="Hildebrand F."/>
            <person name="Pallen M.J."/>
        </authorList>
    </citation>
    <scope>NUCLEOTIDE SEQUENCE</scope>
    <source>
        <strain evidence="1">CHK192-19661</strain>
    </source>
</reference>
<dbReference type="Proteomes" id="UP000824025">
    <property type="component" value="Unassembled WGS sequence"/>
</dbReference>
<proteinExistence type="predicted"/>
<sequence>MDTRREQIDAFLKKCDEVMQSKFIIADTKIGELLQCIVSSDLLYAFFREVTKNFDYDAAREKYMNYTPAGGTHMQLLFPEDPAERLAFVFCLLADFDSGAIDLGQFLRTYFYDDGSVYGSFYAFSNQVIKPFRNAVRTVFAEGAAQSAPRPPLEEERSLVYRSSMPDGQKVDALLLLNGLERAKRDGELYCALLAGYLWFAKSTGWKSEHLAALADDLARRKEDL</sequence>
<evidence type="ECO:0000313" key="1">
    <source>
        <dbReference type="EMBL" id="HIZ09287.1"/>
    </source>
</evidence>
<name>A0A9D2D601_9FIRM</name>